<feature type="domain" description="Helix-hairpin-helix DNA-binding motif class 1" evidence="7">
    <location>
        <begin position="109"/>
        <end position="128"/>
    </location>
</feature>
<evidence type="ECO:0000256" key="1">
    <source>
        <dbReference type="ARBA" id="ARBA00022490"/>
    </source>
</evidence>
<feature type="region of interest" description="Domain III" evidence="6">
    <location>
        <begin position="151"/>
        <end position="195"/>
    </location>
</feature>
<keyword evidence="3 6" id="KW-0238">DNA-binding</keyword>
<dbReference type="NCBIfam" id="TIGR00084">
    <property type="entry name" value="ruvA"/>
    <property type="match status" value="1"/>
</dbReference>
<dbReference type="CDD" id="cd14332">
    <property type="entry name" value="UBA_RuvA_C"/>
    <property type="match status" value="1"/>
</dbReference>
<dbReference type="InterPro" id="IPR010994">
    <property type="entry name" value="RuvA_2-like"/>
</dbReference>
<dbReference type="EMBL" id="MHQY01000013">
    <property type="protein sequence ID" value="OHA14171.1"/>
    <property type="molecule type" value="Genomic_DNA"/>
</dbReference>
<dbReference type="GO" id="GO:0009379">
    <property type="term" value="C:Holliday junction helicase complex"/>
    <property type="evidence" value="ECO:0007669"/>
    <property type="project" value="InterPro"/>
</dbReference>
<reference evidence="8 9" key="1">
    <citation type="journal article" date="2016" name="Nat. Commun.">
        <title>Thousands of microbial genomes shed light on interconnected biogeochemical processes in an aquifer system.</title>
        <authorList>
            <person name="Anantharaman K."/>
            <person name="Brown C.T."/>
            <person name="Hug L.A."/>
            <person name="Sharon I."/>
            <person name="Castelle C.J."/>
            <person name="Probst A.J."/>
            <person name="Thomas B.C."/>
            <person name="Singh A."/>
            <person name="Wilkins M.J."/>
            <person name="Karaoz U."/>
            <person name="Brodie E.L."/>
            <person name="Williams K.H."/>
            <person name="Hubbard S.S."/>
            <person name="Banfield J.F."/>
        </authorList>
    </citation>
    <scope>NUCLEOTIDE SEQUENCE [LARGE SCALE GENOMIC DNA]</scope>
</reference>
<evidence type="ECO:0000313" key="9">
    <source>
        <dbReference type="Proteomes" id="UP000177171"/>
    </source>
</evidence>
<comment type="similarity">
    <text evidence="6">Belongs to the RuvA family.</text>
</comment>
<dbReference type="Pfam" id="PF07499">
    <property type="entry name" value="RuvA_C"/>
    <property type="match status" value="1"/>
</dbReference>
<keyword evidence="8" id="KW-0067">ATP-binding</keyword>
<dbReference type="GO" id="GO:0009378">
    <property type="term" value="F:four-way junction helicase activity"/>
    <property type="evidence" value="ECO:0007669"/>
    <property type="project" value="InterPro"/>
</dbReference>
<keyword evidence="4 6" id="KW-0233">DNA recombination</keyword>
<dbReference type="InterPro" id="IPR013849">
    <property type="entry name" value="DNA_helicase_Holl-junc_RuvA_I"/>
</dbReference>
<comment type="subcellular location">
    <subcellularLocation>
        <location evidence="6">Cytoplasm</location>
    </subcellularLocation>
</comment>
<evidence type="ECO:0000256" key="2">
    <source>
        <dbReference type="ARBA" id="ARBA00022763"/>
    </source>
</evidence>
<feature type="region of interest" description="Domain II" evidence="6">
    <location>
        <begin position="66"/>
        <end position="143"/>
    </location>
</feature>
<protein>
    <recommendedName>
        <fullName evidence="6">Holliday junction branch migration complex subunit RuvA</fullName>
    </recommendedName>
</protein>
<dbReference type="Proteomes" id="UP000177171">
    <property type="component" value="Unassembled WGS sequence"/>
</dbReference>
<keyword evidence="5 6" id="KW-0234">DNA repair</keyword>
<dbReference type="GO" id="GO:0000400">
    <property type="term" value="F:four-way junction DNA binding"/>
    <property type="evidence" value="ECO:0007669"/>
    <property type="project" value="UniProtKB-UniRule"/>
</dbReference>
<dbReference type="HAMAP" id="MF_00031">
    <property type="entry name" value="DNA_HJ_migration_RuvA"/>
    <property type="match status" value="1"/>
</dbReference>
<dbReference type="AlphaFoldDB" id="A0A1G2LTQ1"/>
<keyword evidence="1 6" id="KW-0963">Cytoplasm</keyword>
<organism evidence="8 9">
    <name type="scientific">Candidatus Sungbacteria bacterium RIFCSPLOWO2_12_FULL_41_11</name>
    <dbReference type="NCBI Taxonomy" id="1802286"/>
    <lineage>
        <taxon>Bacteria</taxon>
        <taxon>Candidatus Sungiibacteriota</taxon>
    </lineage>
</organism>
<dbReference type="SUPFAM" id="SSF50249">
    <property type="entry name" value="Nucleic acid-binding proteins"/>
    <property type="match status" value="1"/>
</dbReference>
<dbReference type="GO" id="GO:0005524">
    <property type="term" value="F:ATP binding"/>
    <property type="evidence" value="ECO:0007669"/>
    <property type="project" value="InterPro"/>
</dbReference>
<dbReference type="Gene3D" id="1.10.8.10">
    <property type="entry name" value="DNA helicase RuvA subunit, C-terminal domain"/>
    <property type="match status" value="1"/>
</dbReference>
<dbReference type="GO" id="GO:0006281">
    <property type="term" value="P:DNA repair"/>
    <property type="evidence" value="ECO:0007669"/>
    <property type="project" value="UniProtKB-UniRule"/>
</dbReference>
<dbReference type="Pfam" id="PF14520">
    <property type="entry name" value="HHH_5"/>
    <property type="match status" value="1"/>
</dbReference>
<sequence length="195" mass="21268">MISIIEGTIEFKAQKSVVVKTVSGVGYKIFAPEETLHKIPEKGASVKLWTHLYVREDALELYGFIHFAELELFETLIGISGIGPKGALGVLGIAPVDTLKKAIATGDTSYLTRVSGIGRKTAEKIVLELKEKMAGKGISTMEAPELKEEADALDALIQLGYSQREAREALQQVPKEITGTEKRLKEVLKMLGSKK</sequence>
<dbReference type="Gene3D" id="2.40.50.140">
    <property type="entry name" value="Nucleic acid-binding proteins"/>
    <property type="match status" value="1"/>
</dbReference>
<dbReference type="GO" id="GO:0006310">
    <property type="term" value="P:DNA recombination"/>
    <property type="evidence" value="ECO:0007669"/>
    <property type="project" value="UniProtKB-UniRule"/>
</dbReference>
<dbReference type="Pfam" id="PF01330">
    <property type="entry name" value="RuvA_N"/>
    <property type="match status" value="1"/>
</dbReference>
<evidence type="ECO:0000256" key="6">
    <source>
        <dbReference type="HAMAP-Rule" id="MF_00031"/>
    </source>
</evidence>
<evidence type="ECO:0000256" key="4">
    <source>
        <dbReference type="ARBA" id="ARBA00023172"/>
    </source>
</evidence>
<keyword evidence="8" id="KW-0378">Hydrolase</keyword>
<name>A0A1G2LTQ1_9BACT</name>
<feature type="domain" description="Helix-hairpin-helix DNA-binding motif class 1" evidence="7">
    <location>
        <begin position="74"/>
        <end position="93"/>
    </location>
</feature>
<proteinExistence type="inferred from homology"/>
<dbReference type="SUPFAM" id="SSF47781">
    <property type="entry name" value="RuvA domain 2-like"/>
    <property type="match status" value="1"/>
</dbReference>
<evidence type="ECO:0000256" key="5">
    <source>
        <dbReference type="ARBA" id="ARBA00023204"/>
    </source>
</evidence>
<dbReference type="InterPro" id="IPR000085">
    <property type="entry name" value="RuvA"/>
</dbReference>
<dbReference type="InterPro" id="IPR003583">
    <property type="entry name" value="Hlx-hairpin-Hlx_DNA-bd_motif"/>
</dbReference>
<dbReference type="InterPro" id="IPR036267">
    <property type="entry name" value="RuvA_C_sf"/>
</dbReference>
<evidence type="ECO:0000259" key="7">
    <source>
        <dbReference type="SMART" id="SM00278"/>
    </source>
</evidence>
<dbReference type="InterPro" id="IPR012340">
    <property type="entry name" value="NA-bd_OB-fold"/>
</dbReference>
<comment type="caution">
    <text evidence="6">Lacks conserved residue(s) required for the propagation of feature annotation.</text>
</comment>
<comment type="caution">
    <text evidence="8">The sequence shown here is derived from an EMBL/GenBank/DDBJ whole genome shotgun (WGS) entry which is preliminary data.</text>
</comment>
<dbReference type="SUPFAM" id="SSF46929">
    <property type="entry name" value="DNA helicase RuvA subunit, C-terminal domain"/>
    <property type="match status" value="1"/>
</dbReference>
<keyword evidence="8" id="KW-0547">Nucleotide-binding</keyword>
<evidence type="ECO:0000313" key="8">
    <source>
        <dbReference type="EMBL" id="OHA14171.1"/>
    </source>
</evidence>
<dbReference type="GO" id="GO:0048476">
    <property type="term" value="C:Holliday junction resolvase complex"/>
    <property type="evidence" value="ECO:0007669"/>
    <property type="project" value="UniProtKB-UniRule"/>
</dbReference>
<keyword evidence="2 6" id="KW-0227">DNA damage</keyword>
<accession>A0A1G2LTQ1</accession>
<comment type="domain">
    <text evidence="6">Has three domains with a flexible linker between the domains II and III and assumes an 'L' shape. Domain III is highly mobile and contacts RuvB.</text>
</comment>
<comment type="subunit">
    <text evidence="6">Homotetramer. Forms an RuvA(8)-RuvB(12)-Holliday junction (HJ) complex. HJ DNA is sandwiched between 2 RuvA tetramers; dsDNA enters through RuvA and exits via RuvB. An RuvB hexamer assembles on each DNA strand where it exits the tetramer. Each RuvB hexamer is contacted by two RuvA subunits (via domain III) on 2 adjacent RuvB subunits; this complex drives branch migration. In the full resolvosome a probable DNA-RuvA(4)-RuvB(12)-RuvC(2) complex forms which resolves the HJ.</text>
</comment>
<dbReference type="Gene3D" id="1.10.150.20">
    <property type="entry name" value="5' to 3' exonuclease, C-terminal subdomain"/>
    <property type="match status" value="1"/>
</dbReference>
<dbReference type="SMART" id="SM00278">
    <property type="entry name" value="HhH1"/>
    <property type="match status" value="2"/>
</dbReference>
<evidence type="ECO:0000256" key="3">
    <source>
        <dbReference type="ARBA" id="ARBA00023125"/>
    </source>
</evidence>
<comment type="function">
    <text evidence="6">The RuvA-RuvB-RuvC complex processes Holliday junction (HJ) DNA during genetic recombination and DNA repair, while the RuvA-RuvB complex plays an important role in the rescue of blocked DNA replication forks via replication fork reversal (RFR). RuvA specifically binds to HJ cruciform DNA, conferring on it an open structure. The RuvB hexamer acts as an ATP-dependent pump, pulling dsDNA into and through the RuvAB complex. HJ branch migration allows RuvC to scan DNA until it finds its consensus sequence, where it cleaves and resolves the cruciform DNA.</text>
</comment>
<dbReference type="InterPro" id="IPR011114">
    <property type="entry name" value="RuvA_C"/>
</dbReference>
<gene>
    <name evidence="6" type="primary">ruvA</name>
    <name evidence="8" type="ORF">A3G49_02940</name>
</gene>
<dbReference type="GO" id="GO:0005737">
    <property type="term" value="C:cytoplasm"/>
    <property type="evidence" value="ECO:0007669"/>
    <property type="project" value="UniProtKB-SubCell"/>
</dbReference>
<keyword evidence="8" id="KW-0347">Helicase</keyword>